<evidence type="ECO:0000256" key="3">
    <source>
        <dbReference type="ARBA" id="ARBA00022723"/>
    </source>
</evidence>
<dbReference type="SUPFAM" id="SSF53244">
    <property type="entry name" value="MurD-like peptide ligases, peptide-binding domain"/>
    <property type="match status" value="1"/>
</dbReference>
<dbReference type="PROSITE" id="PS01012">
    <property type="entry name" value="FOLYLPOLYGLU_SYNT_2"/>
    <property type="match status" value="1"/>
</dbReference>
<reference evidence="7 8" key="1">
    <citation type="submission" date="2023-03" db="EMBL/GenBank/DDBJ databases">
        <title>Description of Hydrogenimonas sp. ISO32.</title>
        <authorList>
            <person name="Mino S."/>
            <person name="Fukazawa S."/>
            <person name="Sawabe T."/>
        </authorList>
    </citation>
    <scope>NUCLEOTIDE SEQUENCE [LARGE SCALE GENOMIC DNA]</scope>
    <source>
        <strain evidence="7 8">ISO32</strain>
    </source>
</reference>
<gene>
    <name evidence="7" type="primary">folC</name>
    <name evidence="7" type="ORF">HCR_16970</name>
</gene>
<keyword evidence="3" id="KW-0479">Metal-binding</keyword>
<evidence type="ECO:0000256" key="2">
    <source>
        <dbReference type="ARBA" id="ARBA00022598"/>
    </source>
</evidence>
<keyword evidence="6" id="KW-0460">Magnesium</keyword>
<keyword evidence="5" id="KW-0067">ATP-binding</keyword>
<proteinExistence type="inferred from homology"/>
<dbReference type="EMBL" id="AP027370">
    <property type="protein sequence ID" value="BDY13385.1"/>
    <property type="molecule type" value="Genomic_DNA"/>
</dbReference>
<dbReference type="InterPro" id="IPR036565">
    <property type="entry name" value="Mur-like_cat_sf"/>
</dbReference>
<accession>A0ABN6WW88</accession>
<comment type="similarity">
    <text evidence="1">Belongs to the folylpolyglutamate synthase family.</text>
</comment>
<keyword evidence="4" id="KW-0547">Nucleotide-binding</keyword>
<dbReference type="PANTHER" id="PTHR11136">
    <property type="entry name" value="FOLYLPOLYGLUTAMATE SYNTHASE-RELATED"/>
    <property type="match status" value="1"/>
</dbReference>
<evidence type="ECO:0000256" key="5">
    <source>
        <dbReference type="ARBA" id="ARBA00022840"/>
    </source>
</evidence>
<dbReference type="InterPro" id="IPR036615">
    <property type="entry name" value="Mur_ligase_C_dom_sf"/>
</dbReference>
<dbReference type="Gene3D" id="3.90.190.20">
    <property type="entry name" value="Mur ligase, C-terminal domain"/>
    <property type="match status" value="1"/>
</dbReference>
<evidence type="ECO:0000256" key="6">
    <source>
        <dbReference type="ARBA" id="ARBA00022842"/>
    </source>
</evidence>
<evidence type="ECO:0000313" key="8">
    <source>
        <dbReference type="Proteomes" id="UP001321445"/>
    </source>
</evidence>
<evidence type="ECO:0000313" key="7">
    <source>
        <dbReference type="EMBL" id="BDY13385.1"/>
    </source>
</evidence>
<keyword evidence="8" id="KW-1185">Reference proteome</keyword>
<dbReference type="RefSeq" id="WP_286336341.1">
    <property type="nucleotide sequence ID" value="NZ_AP027370.1"/>
</dbReference>
<dbReference type="PANTHER" id="PTHR11136:SF0">
    <property type="entry name" value="DIHYDROFOLATE SYNTHETASE-RELATED"/>
    <property type="match status" value="1"/>
</dbReference>
<dbReference type="NCBIfam" id="TIGR01499">
    <property type="entry name" value="folC"/>
    <property type="match status" value="1"/>
</dbReference>
<evidence type="ECO:0000256" key="1">
    <source>
        <dbReference type="ARBA" id="ARBA00008276"/>
    </source>
</evidence>
<dbReference type="Proteomes" id="UP001321445">
    <property type="component" value="Chromosome"/>
</dbReference>
<keyword evidence="2" id="KW-0436">Ligase</keyword>
<sequence>MKLADFLETKPLYYDKIDLSRMPRAYAMVRPHLNLGEVVHLVGTNGKGSTGRILASLLKEAGYRVGHYSSPHILRFNERIWIDGADAEDRRLEAAHRTLMSWLGSECAEELSYFEYTTLLALTAFEGCDFVVFEAGLGGEFDATNVVDKVLSVVTPIGIDHQAFLGDSITQIAETKIRSIQKEALVAPQPAPEVYETAKRIAKAKGARLLTPEGVLGKAVRRSILDTAVSIGWPLYLGENAVAAFAAAKRLTHRDYDPEMLASIQLKGRFERILPNVILDVGHNPLGARAVAEALDGRTPVLVYNALEDKDVVQILEILQPVIRRLEIIPIESERAIAEERLAEAAAKLGIEAGPFRGLREEEEYLVFGSFIVAEAFLKSLHET</sequence>
<protein>
    <submittedName>
        <fullName evidence="7">Bifunctional folylpolyglutamate synthase/dihydrofolate synthase</fullName>
    </submittedName>
</protein>
<dbReference type="Gene3D" id="3.40.1190.10">
    <property type="entry name" value="Mur-like, catalytic domain"/>
    <property type="match status" value="1"/>
</dbReference>
<dbReference type="InterPro" id="IPR018109">
    <property type="entry name" value="Folylpolyglutamate_synth_CS"/>
</dbReference>
<evidence type="ECO:0000256" key="4">
    <source>
        <dbReference type="ARBA" id="ARBA00022741"/>
    </source>
</evidence>
<dbReference type="SUPFAM" id="SSF53623">
    <property type="entry name" value="MurD-like peptide ligases, catalytic domain"/>
    <property type="match status" value="1"/>
</dbReference>
<name>A0ABN6WW88_9BACT</name>
<dbReference type="InterPro" id="IPR001645">
    <property type="entry name" value="Folylpolyglutamate_synth"/>
</dbReference>
<organism evidence="7 8">
    <name type="scientific">Hydrogenimonas cancrithermarum</name>
    <dbReference type="NCBI Taxonomy" id="2993563"/>
    <lineage>
        <taxon>Bacteria</taxon>
        <taxon>Pseudomonadati</taxon>
        <taxon>Campylobacterota</taxon>
        <taxon>Epsilonproteobacteria</taxon>
        <taxon>Campylobacterales</taxon>
        <taxon>Hydrogenimonadaceae</taxon>
        <taxon>Hydrogenimonas</taxon>
    </lineage>
</organism>